<keyword evidence="10 13" id="KW-0472">Membrane</keyword>
<evidence type="ECO:0000256" key="10">
    <source>
        <dbReference type="ARBA" id="ARBA00023136"/>
    </source>
</evidence>
<keyword evidence="17" id="KW-1185">Reference proteome</keyword>
<evidence type="ECO:0000256" key="8">
    <source>
        <dbReference type="ARBA" id="ARBA00022692"/>
    </source>
</evidence>
<keyword evidence="6" id="KW-1003">Cell membrane</keyword>
<feature type="transmembrane region" description="Helical" evidence="13">
    <location>
        <begin position="460"/>
        <end position="477"/>
    </location>
</feature>
<accession>A0ABN3HXN6</accession>
<dbReference type="InterPro" id="IPR020959">
    <property type="entry name" value="ArabinofuranosylTrfase_AftA_C"/>
</dbReference>
<feature type="domain" description="Arabinofuranosyltransferase AftA C-terminal" evidence="14">
    <location>
        <begin position="477"/>
        <end position="648"/>
    </location>
</feature>
<keyword evidence="7" id="KW-0808">Transferase</keyword>
<organism evidence="16 17">
    <name type="scientific">Gordonia cholesterolivorans</name>
    <dbReference type="NCBI Taxonomy" id="559625"/>
    <lineage>
        <taxon>Bacteria</taxon>
        <taxon>Bacillati</taxon>
        <taxon>Actinomycetota</taxon>
        <taxon>Actinomycetes</taxon>
        <taxon>Mycobacteriales</taxon>
        <taxon>Gordoniaceae</taxon>
        <taxon>Gordonia</taxon>
    </lineage>
</organism>
<comment type="pathway">
    <text evidence="2">Cell wall biogenesis; cell wall polysaccharide biosynthesis.</text>
</comment>
<feature type="transmembrane region" description="Helical" evidence="13">
    <location>
        <begin position="430"/>
        <end position="448"/>
    </location>
</feature>
<evidence type="ECO:0000256" key="6">
    <source>
        <dbReference type="ARBA" id="ARBA00022475"/>
    </source>
</evidence>
<feature type="transmembrane region" description="Helical" evidence="13">
    <location>
        <begin position="21"/>
        <end position="44"/>
    </location>
</feature>
<evidence type="ECO:0000259" key="14">
    <source>
        <dbReference type="Pfam" id="PF12249"/>
    </source>
</evidence>
<dbReference type="InterPro" id="IPR020963">
    <property type="entry name" value="ArabinofuranosylTrfase_AftA_N"/>
</dbReference>
<sequence length="650" mass="69631">METSAADRPRLSGRTRDVVELGGAVLGAAVIAFAGLKIIGAVGWPAFNTSNVTRALTTLGQTACLLLAVVAVVWSRYGSRILASLLSAFASAGLVTVTLGMPLGATKLYLFGLSVDQQFRTEYLTRLTSSPHLADMTYADLPPYYPATWFWLGGRYANTLGLAGWEAYKPWAILSVAVAAALGAALWNRMVGVTAGTAVSIAVTLVTLQFASPEPYSATLILVGIPMLVVCAYALRGRSRLAGGPTPLSQTSWLAVIAGGVFIGLSATVYTLFTALFAGTAVLMALVYLVQAWLLPRNKTVPRETISAERRPRIVAVVIRLVVMGVLAGAIALIVWGPYLVERFRTDVAVSGSAEHYLPESGSILALPMFHVSLLGLLCLIGFVWILMQCRRRTIAMSMACTLVGVVGLTLLSLALTAKGTTLLSFRLEPVSTAVLAAAGAFGVVWLSRAAIARFGDIRTVIGVVAAAAALAVAQQIPSVLSVEITTAYTDTDGRGVRADQHAPGAESYYPKIDETIRAQTGRPATDNVVLTADFGFLSLYPYWGFQGLTSHYANPLAEFTERAATIEKWSQASTPQEMKDNLRTSPWRAPNVFLFRYRPDGYTLRLAEDVYPNDPNVKRYTVTFNPAAFDDPAFTVTEIGPFVLVVKKS</sequence>
<evidence type="ECO:0000256" key="12">
    <source>
        <dbReference type="ARBA" id="ARBA00034030"/>
    </source>
</evidence>
<comment type="catalytic activity">
    <reaction evidence="12">
        <text>Adds an alpha-D-arabinofuranosyl group from trans,octacis-decaprenylphospho-beta-D-arabinofuranose at the 5-O-position of the eighth, tenth and twelfth galactofuranose unit of the galactofuranan chain of [beta-D-galactofuranosyl-(1-&gt;5)-beta-D-galactofuranosyl-(1-&gt;6)]14-beta-D-galactofuranosyl-(1-&gt;5)-beta-D-galactofuranosyl-(1-&gt;4)-alpha-L-rhamnopyranosyl-(1-&gt;3)-N-acetyl-alpha-D-glucosaminyl-diphospho-trans,octacis-decaprenol.</text>
        <dbReference type="EC" id="2.4.2.46"/>
    </reaction>
</comment>
<dbReference type="Pfam" id="PF12249">
    <property type="entry name" value="AftA_C"/>
    <property type="match status" value="1"/>
</dbReference>
<evidence type="ECO:0000256" key="2">
    <source>
        <dbReference type="ARBA" id="ARBA00004776"/>
    </source>
</evidence>
<evidence type="ECO:0000256" key="9">
    <source>
        <dbReference type="ARBA" id="ARBA00022989"/>
    </source>
</evidence>
<evidence type="ECO:0000256" key="11">
    <source>
        <dbReference type="ARBA" id="ARBA00033184"/>
    </source>
</evidence>
<evidence type="ECO:0000256" key="1">
    <source>
        <dbReference type="ARBA" id="ARBA00004651"/>
    </source>
</evidence>
<dbReference type="RefSeq" id="WP_346077411.1">
    <property type="nucleotide sequence ID" value="NZ_BAAARB010000022.1"/>
</dbReference>
<feature type="transmembrane region" description="Helical" evidence="13">
    <location>
        <begin position="247"/>
        <end position="267"/>
    </location>
</feature>
<feature type="transmembrane region" description="Helical" evidence="13">
    <location>
        <begin position="168"/>
        <end position="186"/>
    </location>
</feature>
<feature type="transmembrane region" description="Helical" evidence="13">
    <location>
        <begin position="395"/>
        <end position="418"/>
    </location>
</feature>
<dbReference type="EC" id="2.4.2.46" evidence="4"/>
<evidence type="ECO:0000256" key="13">
    <source>
        <dbReference type="SAM" id="Phobius"/>
    </source>
</evidence>
<comment type="caution">
    <text evidence="16">The sequence shown here is derived from an EMBL/GenBank/DDBJ whole genome shotgun (WGS) entry which is preliminary data.</text>
</comment>
<protein>
    <recommendedName>
        <fullName evidence="5">Galactan 5-O-arabinofuranosyltransferase</fullName>
        <ecNumber evidence="4">2.4.2.46</ecNumber>
    </recommendedName>
    <alternativeName>
        <fullName evidence="11">Arabinofuranosyltransferase AftA</fullName>
    </alternativeName>
</protein>
<dbReference type="Proteomes" id="UP001501170">
    <property type="component" value="Unassembled WGS sequence"/>
</dbReference>
<keyword evidence="9 13" id="KW-1133">Transmembrane helix</keyword>
<comment type="subcellular location">
    <subcellularLocation>
        <location evidence="1">Cell membrane</location>
        <topology evidence="1">Multi-pass membrane protein</topology>
    </subcellularLocation>
</comment>
<feature type="transmembrane region" description="Helical" evidence="13">
    <location>
        <begin position="364"/>
        <end position="388"/>
    </location>
</feature>
<keyword evidence="8 13" id="KW-0812">Transmembrane</keyword>
<evidence type="ECO:0000256" key="5">
    <source>
        <dbReference type="ARBA" id="ARBA00020482"/>
    </source>
</evidence>
<name>A0ABN3HXN6_9ACTN</name>
<feature type="transmembrane region" description="Helical" evidence="13">
    <location>
        <begin position="193"/>
        <end position="210"/>
    </location>
</feature>
<comment type="similarity">
    <text evidence="3">Belongs to the glycosyltransferase 85 family.</text>
</comment>
<proteinExistence type="inferred from homology"/>
<evidence type="ECO:0000256" key="4">
    <source>
        <dbReference type="ARBA" id="ARBA00012037"/>
    </source>
</evidence>
<evidence type="ECO:0000256" key="7">
    <source>
        <dbReference type="ARBA" id="ARBA00022679"/>
    </source>
</evidence>
<feature type="transmembrane region" description="Helical" evidence="13">
    <location>
        <begin position="56"/>
        <end position="74"/>
    </location>
</feature>
<feature type="transmembrane region" description="Helical" evidence="13">
    <location>
        <begin position="216"/>
        <end position="235"/>
    </location>
</feature>
<evidence type="ECO:0000313" key="17">
    <source>
        <dbReference type="Proteomes" id="UP001501170"/>
    </source>
</evidence>
<feature type="transmembrane region" description="Helical" evidence="13">
    <location>
        <begin position="314"/>
        <end position="336"/>
    </location>
</feature>
<evidence type="ECO:0000256" key="3">
    <source>
        <dbReference type="ARBA" id="ARBA00009655"/>
    </source>
</evidence>
<evidence type="ECO:0000313" key="16">
    <source>
        <dbReference type="EMBL" id="GAA2390164.1"/>
    </source>
</evidence>
<gene>
    <name evidence="16" type="ORF">GCM10009855_32780</name>
</gene>
<feature type="transmembrane region" description="Helical" evidence="13">
    <location>
        <begin position="273"/>
        <end position="294"/>
    </location>
</feature>
<reference evidence="16 17" key="1">
    <citation type="journal article" date="2019" name="Int. J. Syst. Evol. Microbiol.">
        <title>The Global Catalogue of Microorganisms (GCM) 10K type strain sequencing project: providing services to taxonomists for standard genome sequencing and annotation.</title>
        <authorList>
            <consortium name="The Broad Institute Genomics Platform"/>
            <consortium name="The Broad Institute Genome Sequencing Center for Infectious Disease"/>
            <person name="Wu L."/>
            <person name="Ma J."/>
        </authorList>
    </citation>
    <scope>NUCLEOTIDE SEQUENCE [LARGE SCALE GENOMIC DNA]</scope>
    <source>
        <strain evidence="16 17">JCM 16227</strain>
    </source>
</reference>
<dbReference type="Pfam" id="PF12250">
    <property type="entry name" value="AftA_N"/>
    <property type="match status" value="1"/>
</dbReference>
<feature type="domain" description="Arabinofuranosyltransferase AftA N-terminal" evidence="15">
    <location>
        <begin position="24"/>
        <end position="457"/>
    </location>
</feature>
<dbReference type="EMBL" id="BAAARB010000022">
    <property type="protein sequence ID" value="GAA2390164.1"/>
    <property type="molecule type" value="Genomic_DNA"/>
</dbReference>
<feature type="transmembrane region" description="Helical" evidence="13">
    <location>
        <begin position="81"/>
        <end position="103"/>
    </location>
</feature>
<evidence type="ECO:0000259" key="15">
    <source>
        <dbReference type="Pfam" id="PF12250"/>
    </source>
</evidence>